<gene>
    <name evidence="1" type="ORF">THTE_2036</name>
</gene>
<keyword evidence="2" id="KW-1185">Reference proteome</keyword>
<dbReference type="KEGG" id="ttf:THTE_2036"/>
<protein>
    <submittedName>
        <fullName evidence="1">Uncharacterized protein</fullName>
    </submittedName>
</protein>
<sequence length="37" mass="4133">MTLLPRDPSEWEMVISELGTEPVPAGWTPAVNDHSLR</sequence>
<dbReference type="AlphaFoldDB" id="A0A286RFA9"/>
<evidence type="ECO:0000313" key="1">
    <source>
        <dbReference type="EMBL" id="ASV74638.1"/>
    </source>
</evidence>
<reference evidence="1 2" key="1">
    <citation type="journal article" name="Front. Microbiol.">
        <title>Sugar Metabolism of the First Thermophilic Planctomycete Thermogutta terrifontis: Comparative Genomic and Transcriptomic Approaches.</title>
        <authorList>
            <person name="Elcheninov A.G."/>
            <person name="Menzel P."/>
            <person name="Gudbergsdottir S.R."/>
            <person name="Slesarev A.I."/>
            <person name="Kadnikov V.V."/>
            <person name="Krogh A."/>
            <person name="Bonch-Osmolovskaya E.A."/>
            <person name="Peng X."/>
            <person name="Kublanov I.V."/>
        </authorList>
    </citation>
    <scope>NUCLEOTIDE SEQUENCE [LARGE SCALE GENOMIC DNA]</scope>
    <source>
        <strain evidence="1 2">R1</strain>
    </source>
</reference>
<organism evidence="1 2">
    <name type="scientific">Thermogutta terrifontis</name>
    <dbReference type="NCBI Taxonomy" id="1331910"/>
    <lineage>
        <taxon>Bacteria</taxon>
        <taxon>Pseudomonadati</taxon>
        <taxon>Planctomycetota</taxon>
        <taxon>Planctomycetia</taxon>
        <taxon>Pirellulales</taxon>
        <taxon>Thermoguttaceae</taxon>
        <taxon>Thermogutta</taxon>
    </lineage>
</organism>
<accession>A0A286RFA9</accession>
<dbReference type="EMBL" id="CP018477">
    <property type="protein sequence ID" value="ASV74638.1"/>
    <property type="molecule type" value="Genomic_DNA"/>
</dbReference>
<evidence type="ECO:0000313" key="2">
    <source>
        <dbReference type="Proteomes" id="UP000215086"/>
    </source>
</evidence>
<proteinExistence type="predicted"/>
<name>A0A286RFA9_9BACT</name>
<dbReference type="Proteomes" id="UP000215086">
    <property type="component" value="Chromosome"/>
</dbReference>